<dbReference type="STRING" id="1475481.GCA_000953855_01615"/>
<dbReference type="EMBL" id="DF970196">
    <property type="protein sequence ID" value="GAP66281.1"/>
    <property type="molecule type" value="Genomic_DNA"/>
</dbReference>
<name>A0A0K8QNK2_9GAMM</name>
<evidence type="ECO:0000313" key="3">
    <source>
        <dbReference type="Proteomes" id="UP000253740"/>
    </source>
</evidence>
<protein>
    <submittedName>
        <fullName evidence="2">Uncharacterized protein</fullName>
    </submittedName>
</protein>
<proteinExistence type="predicted"/>
<sequence>MSRGSVATASLERLAQGWDREAYALDQQAARDAIAPIERRLAGMQARTRRACADELRRLLMQEGLRG</sequence>
<gene>
    <name evidence="1" type="ORF">MBSD_1202</name>
    <name evidence="2" type="ORF">MBSD_n1585</name>
</gene>
<dbReference type="AlphaFoldDB" id="A0A0K8QNK2"/>
<dbReference type="EMBL" id="DF952378">
    <property type="protein sequence ID" value="GAN44667.1"/>
    <property type="molecule type" value="Genomic_DNA"/>
</dbReference>
<keyword evidence="3" id="KW-1185">Reference proteome</keyword>
<reference evidence="1" key="1">
    <citation type="submission" date="2015-03" db="EMBL/GenBank/DDBJ databases">
        <title>Draft genome sequence of Mizugakiibacter sediminis skMP5.</title>
        <authorList>
            <person name="Watanabe T."/>
            <person name="Kojima H."/>
            <person name="Fukui M."/>
        </authorList>
    </citation>
    <scope>NUCLEOTIDE SEQUENCE</scope>
    <source>
        <strain evidence="1">SkMP5</strain>
    </source>
</reference>
<accession>A0A0K8QNK2</accession>
<dbReference type="Proteomes" id="UP000253740">
    <property type="component" value="Unassembled WGS sequence"/>
</dbReference>
<dbReference type="OrthoDB" id="9993385at2"/>
<dbReference type="RefSeq" id="WP_062536808.1">
    <property type="nucleotide sequence ID" value="NZ_DF970196.1"/>
</dbReference>
<evidence type="ECO:0000313" key="1">
    <source>
        <dbReference type="EMBL" id="GAN44667.1"/>
    </source>
</evidence>
<reference evidence="2" key="2">
    <citation type="submission" date="2015-08" db="EMBL/GenBank/DDBJ databases">
        <title>Complete DNA Sequence of Pseudomonas syringae pv. actinidiae, the Causal Agent of Kiwifruit Canker Disease.</title>
        <authorList>
            <person name="Rikkerink E.H.A."/>
            <person name="Fineran P.C."/>
        </authorList>
    </citation>
    <scope>NUCLEOTIDE SEQUENCE</scope>
    <source>
        <strain evidence="2">SkMP5</strain>
    </source>
</reference>
<evidence type="ECO:0000313" key="2">
    <source>
        <dbReference type="EMBL" id="GAP66281.1"/>
    </source>
</evidence>
<dbReference type="HOGENOM" id="CLU_2807707_0_0_6"/>
<organism evidence="2">
    <name type="scientific">Mizugakiibacter sediminis</name>
    <dbReference type="NCBI Taxonomy" id="1475481"/>
    <lineage>
        <taxon>Bacteria</taxon>
        <taxon>Pseudomonadati</taxon>
        <taxon>Pseudomonadota</taxon>
        <taxon>Gammaproteobacteria</taxon>
        <taxon>Lysobacterales</taxon>
        <taxon>Rhodanobacteraceae</taxon>
        <taxon>Mizugakiibacter</taxon>
    </lineage>
</organism>